<keyword evidence="4" id="KW-1185">Reference proteome</keyword>
<keyword evidence="2" id="KW-0732">Signal</keyword>
<evidence type="ECO:0000313" key="3">
    <source>
        <dbReference type="EMBL" id="KAF7987922.1"/>
    </source>
</evidence>
<evidence type="ECO:0000313" key="4">
    <source>
        <dbReference type="Proteomes" id="UP000639338"/>
    </source>
</evidence>
<name>A0A834XLT0_APHGI</name>
<dbReference type="Proteomes" id="UP000639338">
    <property type="component" value="Unassembled WGS sequence"/>
</dbReference>
<organism evidence="3 4">
    <name type="scientific">Aphidius gifuensis</name>
    <name type="common">Parasitoid wasp</name>
    <dbReference type="NCBI Taxonomy" id="684658"/>
    <lineage>
        <taxon>Eukaryota</taxon>
        <taxon>Metazoa</taxon>
        <taxon>Ecdysozoa</taxon>
        <taxon>Arthropoda</taxon>
        <taxon>Hexapoda</taxon>
        <taxon>Insecta</taxon>
        <taxon>Pterygota</taxon>
        <taxon>Neoptera</taxon>
        <taxon>Endopterygota</taxon>
        <taxon>Hymenoptera</taxon>
        <taxon>Apocrita</taxon>
        <taxon>Ichneumonoidea</taxon>
        <taxon>Braconidae</taxon>
        <taxon>Aphidiinae</taxon>
        <taxon>Aphidius</taxon>
    </lineage>
</organism>
<feature type="chain" id="PRO_5032270862" description="Odorant-binding protein" evidence="2">
    <location>
        <begin position="21"/>
        <end position="157"/>
    </location>
</feature>
<feature type="region of interest" description="Disordered" evidence="1">
    <location>
        <begin position="132"/>
        <end position="157"/>
    </location>
</feature>
<dbReference type="AlphaFoldDB" id="A0A834XLT0"/>
<comment type="caution">
    <text evidence="3">The sequence shown here is derived from an EMBL/GenBank/DDBJ whole genome shotgun (WGS) entry which is preliminary data.</text>
</comment>
<evidence type="ECO:0000256" key="2">
    <source>
        <dbReference type="SAM" id="SignalP"/>
    </source>
</evidence>
<feature type="signal peptide" evidence="2">
    <location>
        <begin position="1"/>
        <end position="20"/>
    </location>
</feature>
<dbReference type="OrthoDB" id="8188574at2759"/>
<proteinExistence type="predicted"/>
<protein>
    <recommendedName>
        <fullName evidence="5">Odorant-binding protein</fullName>
    </recommendedName>
</protein>
<gene>
    <name evidence="3" type="ORF">HCN44_003785</name>
</gene>
<sequence length="157" mass="18051">MKIFNLLFIFGFILNNYINCLIIPEEVPTILSLIYSNIPPIKKGTDSRVGVGFRLGEHADFQVMLELGPQKETEKFGNTDTMKGELGTLAKNIAKYNIYKMKQTQVKSQDKHHQINDEKDTSNNWLIKWSKEMSSKNDDQISETPEIQKIRMASKPE</sequence>
<evidence type="ECO:0000256" key="1">
    <source>
        <dbReference type="SAM" id="MobiDB-lite"/>
    </source>
</evidence>
<accession>A0A834XLT0</accession>
<evidence type="ECO:0008006" key="5">
    <source>
        <dbReference type="Google" id="ProtNLM"/>
    </source>
</evidence>
<reference evidence="3 4" key="1">
    <citation type="submission" date="2020-08" db="EMBL/GenBank/DDBJ databases">
        <title>Aphidius gifuensis genome sequencing and assembly.</title>
        <authorList>
            <person name="Du Z."/>
        </authorList>
    </citation>
    <scope>NUCLEOTIDE SEQUENCE [LARGE SCALE GENOMIC DNA]</scope>
    <source>
        <strain evidence="3">YNYX2018</strain>
        <tissue evidence="3">Adults</tissue>
    </source>
</reference>
<feature type="compositionally biased region" description="Basic and acidic residues" evidence="1">
    <location>
        <begin position="146"/>
        <end position="157"/>
    </location>
</feature>
<dbReference type="EMBL" id="JACMRX010000006">
    <property type="protein sequence ID" value="KAF7987922.1"/>
    <property type="molecule type" value="Genomic_DNA"/>
</dbReference>